<accession>A0ABY6M989</accession>
<dbReference type="RefSeq" id="WP_228157792.1">
    <property type="nucleotide sequence ID" value="NZ_CP030241.1"/>
</dbReference>
<evidence type="ECO:0000313" key="2">
    <source>
        <dbReference type="Proteomes" id="UP001163632"/>
    </source>
</evidence>
<gene>
    <name evidence="1" type="ORF">LP092_04510</name>
</gene>
<name>A0ABY6M989_MORBO</name>
<dbReference type="EMBL" id="CP087830">
    <property type="protein sequence ID" value="UZA04013.1"/>
    <property type="molecule type" value="Genomic_DNA"/>
</dbReference>
<sequence>MILGFIFSKKTNPLIEWADEKQGDDGLLEQSATPTTNRACRKRNPATMYIAWQGYHIFNKIAIG</sequence>
<organism evidence="1 2">
    <name type="scientific">Moraxella bovis</name>
    <dbReference type="NCBI Taxonomy" id="476"/>
    <lineage>
        <taxon>Bacteria</taxon>
        <taxon>Pseudomonadati</taxon>
        <taxon>Pseudomonadota</taxon>
        <taxon>Gammaproteobacteria</taxon>
        <taxon>Moraxellales</taxon>
        <taxon>Moraxellaceae</taxon>
        <taxon>Moraxella</taxon>
    </lineage>
</organism>
<reference evidence="1" key="1">
    <citation type="journal article" date="2022" name="BMC Microbiol.">
        <title>Whole genome sequencing of Moraxella bovis strains from North America reveals two genotypes with different genetic determinants.</title>
        <authorList>
            <person name="Wynn E.L."/>
            <person name="Hille M.M."/>
            <person name="Loy J.D."/>
            <person name="Schuller G."/>
            <person name="Kuhn K.L."/>
            <person name="Dickey A.M."/>
            <person name="Bono J.L."/>
            <person name="Clawson M.L."/>
        </authorList>
    </citation>
    <scope>NUCLEOTIDE SEQUENCE</scope>
    <source>
        <strain evidence="1">SAM102599</strain>
    </source>
</reference>
<dbReference type="Proteomes" id="UP001163632">
    <property type="component" value="Chromosome"/>
</dbReference>
<evidence type="ECO:0000313" key="1">
    <source>
        <dbReference type="EMBL" id="UZA04013.1"/>
    </source>
</evidence>
<keyword evidence="2" id="KW-1185">Reference proteome</keyword>
<protein>
    <submittedName>
        <fullName evidence="1">Uncharacterized protein</fullName>
    </submittedName>
</protein>
<proteinExistence type="predicted"/>